<dbReference type="InterPro" id="IPR015940">
    <property type="entry name" value="UBA"/>
</dbReference>
<name>A0A1J4KYT1_9EUKA</name>
<feature type="region of interest" description="Disordered" evidence="2">
    <location>
        <begin position="198"/>
        <end position="249"/>
    </location>
</feature>
<dbReference type="Pfam" id="PF00627">
    <property type="entry name" value="UBA"/>
    <property type="match status" value="1"/>
</dbReference>
<dbReference type="Pfam" id="PF00085">
    <property type="entry name" value="Thioredoxin"/>
    <property type="match status" value="1"/>
</dbReference>
<evidence type="ECO:0000256" key="2">
    <source>
        <dbReference type="SAM" id="MobiDB-lite"/>
    </source>
</evidence>
<gene>
    <name evidence="6" type="ORF">TRFO_02647</name>
</gene>
<evidence type="ECO:0000256" key="1">
    <source>
        <dbReference type="ARBA" id="ARBA00023157"/>
    </source>
</evidence>
<dbReference type="GeneID" id="94825521"/>
<dbReference type="PANTHER" id="PTHR46115">
    <property type="entry name" value="THIOREDOXIN-LIKE PROTEIN 1"/>
    <property type="match status" value="1"/>
</dbReference>
<evidence type="ECO:0000259" key="5">
    <source>
        <dbReference type="PROSITE" id="PS51352"/>
    </source>
</evidence>
<protein>
    <submittedName>
        <fullName evidence="6">Thioredoxin family protein</fullName>
    </submittedName>
</protein>
<reference evidence="6" key="1">
    <citation type="submission" date="2016-10" db="EMBL/GenBank/DDBJ databases">
        <authorList>
            <person name="Benchimol M."/>
            <person name="Almeida L.G."/>
            <person name="Vasconcelos A.T."/>
            <person name="Perreira-Neves A."/>
            <person name="Rosa I.A."/>
            <person name="Tasca T."/>
            <person name="Bogo M.R."/>
            <person name="de Souza W."/>
        </authorList>
    </citation>
    <scope>NUCLEOTIDE SEQUENCE [LARGE SCALE GENOMIC DNA]</scope>
    <source>
        <strain evidence="6">K</strain>
    </source>
</reference>
<dbReference type="InterPro" id="IPR036249">
    <property type="entry name" value="Thioredoxin-like_sf"/>
</dbReference>
<dbReference type="PROSITE" id="PS50033">
    <property type="entry name" value="UBX"/>
    <property type="match status" value="1"/>
</dbReference>
<feature type="compositionally biased region" description="Low complexity" evidence="2">
    <location>
        <begin position="213"/>
        <end position="229"/>
    </location>
</feature>
<dbReference type="EMBL" id="MLAK01000111">
    <property type="protein sequence ID" value="OHT16407.1"/>
    <property type="molecule type" value="Genomic_DNA"/>
</dbReference>
<dbReference type="AlphaFoldDB" id="A0A1J4KYT1"/>
<dbReference type="SUPFAM" id="SSF46934">
    <property type="entry name" value="UBA-like"/>
    <property type="match status" value="1"/>
</dbReference>
<dbReference type="SUPFAM" id="SSF54236">
    <property type="entry name" value="Ubiquitin-like"/>
    <property type="match status" value="1"/>
</dbReference>
<sequence>MSINIKNGELQRTINSAGSKLVAVDFSNEWCPPCRAIHPFWESLVPLYPQVVFCTVMCDNCPIESSQFQVQATPTFVFIRNGQELERFSGADKNKIKQALEKHKSTFNGNGHTIGQPMNTDDFFANLQKQRHNQQQPTTQPQQPPVQQPVVQRQEINNELLQDLLEMGFEEAQIKQAYSATNGGDMDAILQYFENVQNEEEKQQTAGNSPQNSPQENSTTESTTTPEAPKQNAKQEQVASDLTKPLTPEGEKAQAELISMGYDGEFAQMAINIAGHENLSACIDIIGKIQRGEPIPMPKHRKTQAEIDAQAAHYRELLAKKREEEAKKNAPKAQAKNELERRKQVLADIEFKKKVEEQKRMQAIQDAQREKIRERLEREKVRQKIQAQREEQKRAQQKAASNSNTSSQNSNQSHNSNAASQNPPTKKVPTECTLRLQMPDGSAPIQKFTPQQTLLDVEKWIRANIPASQNKVISFEMTFPRTIFTNDHFNKSLLDLQLCPRSQLMVKLV</sequence>
<proteinExistence type="predicted"/>
<dbReference type="CDD" id="cd02947">
    <property type="entry name" value="TRX_family"/>
    <property type="match status" value="1"/>
</dbReference>
<evidence type="ECO:0000313" key="6">
    <source>
        <dbReference type="EMBL" id="OHT16407.1"/>
    </source>
</evidence>
<dbReference type="Gene3D" id="1.10.8.10">
    <property type="entry name" value="DNA helicase RuvA subunit, C-terminal domain"/>
    <property type="match status" value="1"/>
</dbReference>
<evidence type="ECO:0000259" key="4">
    <source>
        <dbReference type="PROSITE" id="PS50033"/>
    </source>
</evidence>
<feature type="domain" description="UBA" evidence="3">
    <location>
        <begin position="155"/>
        <end position="196"/>
    </location>
</feature>
<dbReference type="OrthoDB" id="2121326at2759"/>
<dbReference type="InterPro" id="IPR029071">
    <property type="entry name" value="Ubiquitin-like_domsf"/>
</dbReference>
<evidence type="ECO:0000313" key="7">
    <source>
        <dbReference type="Proteomes" id="UP000179807"/>
    </source>
</evidence>
<dbReference type="VEuPathDB" id="TrichDB:TRFO_02647"/>
<dbReference type="PROSITE" id="PS51352">
    <property type="entry name" value="THIOREDOXIN_2"/>
    <property type="match status" value="1"/>
</dbReference>
<dbReference type="Proteomes" id="UP000179807">
    <property type="component" value="Unassembled WGS sequence"/>
</dbReference>
<accession>A0A1J4KYT1</accession>
<dbReference type="Pfam" id="PF00789">
    <property type="entry name" value="UBX"/>
    <property type="match status" value="1"/>
</dbReference>
<dbReference type="CDD" id="cd01767">
    <property type="entry name" value="UBX"/>
    <property type="match status" value="1"/>
</dbReference>
<dbReference type="Gene3D" id="3.10.20.90">
    <property type="entry name" value="Phosphatidylinositol 3-kinase Catalytic Subunit, Chain A, domain 1"/>
    <property type="match status" value="1"/>
</dbReference>
<organism evidence="6 7">
    <name type="scientific">Tritrichomonas foetus</name>
    <dbReference type="NCBI Taxonomy" id="1144522"/>
    <lineage>
        <taxon>Eukaryota</taxon>
        <taxon>Metamonada</taxon>
        <taxon>Parabasalia</taxon>
        <taxon>Tritrichomonadida</taxon>
        <taxon>Tritrichomonadidae</taxon>
        <taxon>Tritrichomonas</taxon>
    </lineage>
</organism>
<keyword evidence="1" id="KW-1015">Disulfide bond</keyword>
<keyword evidence="7" id="KW-1185">Reference proteome</keyword>
<dbReference type="RefSeq" id="XP_068369543.1">
    <property type="nucleotide sequence ID" value="XM_068490817.1"/>
</dbReference>
<dbReference type="Gene3D" id="3.40.30.10">
    <property type="entry name" value="Glutaredoxin"/>
    <property type="match status" value="1"/>
</dbReference>
<feature type="domain" description="Thioredoxin" evidence="5">
    <location>
        <begin position="1"/>
        <end position="105"/>
    </location>
</feature>
<feature type="region of interest" description="Disordered" evidence="2">
    <location>
        <begin position="130"/>
        <end position="149"/>
    </location>
</feature>
<dbReference type="PROSITE" id="PS50030">
    <property type="entry name" value="UBA"/>
    <property type="match status" value="1"/>
</dbReference>
<feature type="compositionally biased region" description="Low complexity" evidence="2">
    <location>
        <begin position="397"/>
        <end position="422"/>
    </location>
</feature>
<evidence type="ECO:0000259" key="3">
    <source>
        <dbReference type="PROSITE" id="PS50030"/>
    </source>
</evidence>
<comment type="caution">
    <text evidence="6">The sequence shown here is derived from an EMBL/GenBank/DDBJ whole genome shotgun (WGS) entry which is preliminary data.</text>
</comment>
<dbReference type="InterPro" id="IPR001012">
    <property type="entry name" value="UBX_dom"/>
</dbReference>
<dbReference type="SUPFAM" id="SSF52833">
    <property type="entry name" value="Thioredoxin-like"/>
    <property type="match status" value="1"/>
</dbReference>
<feature type="compositionally biased region" description="Basic and acidic residues" evidence="2">
    <location>
        <begin position="380"/>
        <end position="394"/>
    </location>
</feature>
<feature type="region of interest" description="Disordered" evidence="2">
    <location>
        <begin position="380"/>
        <end position="428"/>
    </location>
</feature>
<dbReference type="InterPro" id="IPR009060">
    <property type="entry name" value="UBA-like_sf"/>
</dbReference>
<dbReference type="CDD" id="cd14270">
    <property type="entry name" value="UBA"/>
    <property type="match status" value="1"/>
</dbReference>
<dbReference type="SMART" id="SM00166">
    <property type="entry name" value="UBX"/>
    <property type="match status" value="1"/>
</dbReference>
<feature type="domain" description="UBX" evidence="4">
    <location>
        <begin position="427"/>
        <end position="506"/>
    </location>
</feature>
<dbReference type="InterPro" id="IPR013766">
    <property type="entry name" value="Thioredoxin_domain"/>
</dbReference>